<gene>
    <name evidence="2" type="ORF">ETEE_0618</name>
</gene>
<feature type="domain" description="DUF2264" evidence="1">
    <location>
        <begin position="81"/>
        <end position="424"/>
    </location>
</feature>
<dbReference type="HOGENOM" id="CLU_043393_0_0_6"/>
<dbReference type="Proteomes" id="UP000028681">
    <property type="component" value="Chromosome"/>
</dbReference>
<reference evidence="2 3" key="1">
    <citation type="journal article" date="2012" name="PLoS ONE">
        <title>Edwardsiella comparative phylogenomics reveal the new intra/inter-species taxonomic relationships, virulence evolution and niche adaptation mechanisms.</title>
        <authorList>
            <person name="Yang M."/>
            <person name="Lv Y."/>
            <person name="Xiao J."/>
            <person name="Wu H."/>
            <person name="Zheng H."/>
            <person name="Liu Q."/>
            <person name="Zhang Y."/>
            <person name="Wang Q."/>
        </authorList>
    </citation>
    <scope>NUCLEOTIDE SEQUENCE [LARGE SCALE GENOMIC DNA]</scope>
    <source>
        <strain evidence="3">080813</strain>
    </source>
</reference>
<name>A0A076LN10_9GAMM</name>
<accession>A0A076LN10</accession>
<dbReference type="AlphaFoldDB" id="A0A076LN10"/>
<evidence type="ECO:0000313" key="3">
    <source>
        <dbReference type="Proteomes" id="UP000028681"/>
    </source>
</evidence>
<sequence>MRCPFFDFFLSGGVCMAQKKIEGAPRPIIPYEHPDAQMYLRLLRERLIRLRWRKRAYTRNDAALRACFADDSQPLERQCDTLVRYVAEAFDHYAVWDYTHAYYPGRPSQQNARTDAMEGCSRVLPTLATWLHSAAAQGRDGVLTGLNGQRWDIAEMLSRAFLAGTDPAHPGYWGTLHDYDQRICESADLALALWLSKTWVWSRFDTRGRAQILTWFRQVPTRQTVDNNWHLFGLTVEAVLCDLSGEGEIDQQKYQRIKAFYVGEGWFRDGARGNYDYYNAWGFHYSLYWLDQIDPQLDRGFIHDALRQFNDGYRHLITPQGIAFFGRSACYRLAAAAPLLAEASQAPTAHSLGCARRALEVTLRYFIANGAMRAGAPTQGLFADDARLVDNYSGPASSFWSLRALNIALYSAPQSGLWQAASLPLPVERGDFSHRIDAIGVQLLGCQETGESVALFLHDYTKAQGPLSRRLQRQRPWQWLLESLTGRAERPKNNLLRKGVTCYSSKMDLYF</sequence>
<evidence type="ECO:0000313" key="2">
    <source>
        <dbReference type="EMBL" id="AIJ07089.1"/>
    </source>
</evidence>
<evidence type="ECO:0000259" key="1">
    <source>
        <dbReference type="Pfam" id="PF10022"/>
    </source>
</evidence>
<dbReference type="InterPro" id="IPR049349">
    <property type="entry name" value="DUF2264_N"/>
</dbReference>
<dbReference type="EMBL" id="CP006664">
    <property type="protein sequence ID" value="AIJ07089.1"/>
    <property type="molecule type" value="Genomic_DNA"/>
</dbReference>
<proteinExistence type="predicted"/>
<organism evidence="2 3">
    <name type="scientific">Edwardsiella anguillarum ET080813</name>
    <dbReference type="NCBI Taxonomy" id="667120"/>
    <lineage>
        <taxon>Bacteria</taxon>
        <taxon>Pseudomonadati</taxon>
        <taxon>Pseudomonadota</taxon>
        <taxon>Gammaproteobacteria</taxon>
        <taxon>Enterobacterales</taxon>
        <taxon>Hafniaceae</taxon>
        <taxon>Edwardsiella</taxon>
    </lineage>
</organism>
<dbReference type="InterPro" id="IPR016624">
    <property type="entry name" value="UCP014753"/>
</dbReference>
<dbReference type="KEGG" id="ete:ETEE_0618"/>
<dbReference type="Pfam" id="PF10022">
    <property type="entry name" value="DUF2264"/>
    <property type="match status" value="1"/>
</dbReference>
<protein>
    <recommendedName>
        <fullName evidence="1">DUF2264 domain-containing protein</fullName>
    </recommendedName>
</protein>
<dbReference type="PANTHER" id="PTHR35339">
    <property type="entry name" value="LINALOOL DEHYDRATASE_ISOMERASE DOMAIN-CONTAINING PROTEIN"/>
    <property type="match status" value="1"/>
</dbReference>
<dbReference type="PANTHER" id="PTHR35339:SF4">
    <property type="entry name" value="LINALOOL DEHYDRATASE_ISOMERASE DOMAIN-CONTAINING PROTEIN"/>
    <property type="match status" value="1"/>
</dbReference>